<evidence type="ECO:0000313" key="2">
    <source>
        <dbReference type="Proteomes" id="UP000095280"/>
    </source>
</evidence>
<reference evidence="3" key="1">
    <citation type="submission" date="2016-11" db="UniProtKB">
        <authorList>
            <consortium name="WormBaseParasite"/>
        </authorList>
    </citation>
    <scope>IDENTIFICATION</scope>
</reference>
<feature type="compositionally biased region" description="Polar residues" evidence="1">
    <location>
        <begin position="134"/>
        <end position="145"/>
    </location>
</feature>
<evidence type="ECO:0000256" key="1">
    <source>
        <dbReference type="SAM" id="MobiDB-lite"/>
    </source>
</evidence>
<evidence type="ECO:0000313" key="3">
    <source>
        <dbReference type="WBParaSite" id="maker-unitig_40392-snap-gene-0.2-mRNA-1"/>
    </source>
</evidence>
<sequence length="255" mass="27433">ASSNNHLSSCEHRWVACKDCGATVRAHAMEHHSRAECSAQLRGDFGLDFSGGKRCSSGVTDRLTNAGLVAAPVRLGRSQIRLGLRLFDTGPVTLPLLPPGPTRCVYKSKQQQQPLQTKKWYPPTSDSSSDSSSLQSGKQPQQQLATAPKLLSSVSNAHSGCPVTALAAGCYANNAVRLGLTAWRPRSVNVNVGSAKKGIWVLDANLKSQVACLGRPNMPPVYKYTNQKLAPICQQLHHAPFFGLSRQSNRCLACC</sequence>
<accession>A0A1I8FM19</accession>
<organism evidence="2 3">
    <name type="scientific">Macrostomum lignano</name>
    <dbReference type="NCBI Taxonomy" id="282301"/>
    <lineage>
        <taxon>Eukaryota</taxon>
        <taxon>Metazoa</taxon>
        <taxon>Spiralia</taxon>
        <taxon>Lophotrochozoa</taxon>
        <taxon>Platyhelminthes</taxon>
        <taxon>Rhabditophora</taxon>
        <taxon>Macrostomorpha</taxon>
        <taxon>Macrostomida</taxon>
        <taxon>Macrostomidae</taxon>
        <taxon>Macrostomum</taxon>
    </lineage>
</organism>
<name>A0A1I8FM19_9PLAT</name>
<dbReference type="WBParaSite" id="maker-unitig_40392-snap-gene-0.2-mRNA-1">
    <property type="protein sequence ID" value="maker-unitig_40392-snap-gene-0.2-mRNA-1"/>
    <property type="gene ID" value="maker-unitig_40392-snap-gene-0.2"/>
</dbReference>
<keyword evidence="2" id="KW-1185">Reference proteome</keyword>
<dbReference type="AlphaFoldDB" id="A0A1I8FM19"/>
<feature type="region of interest" description="Disordered" evidence="1">
    <location>
        <begin position="103"/>
        <end position="148"/>
    </location>
</feature>
<dbReference type="Gene3D" id="3.30.40.10">
    <property type="entry name" value="Zinc/RING finger domain, C3HC4 (zinc finger)"/>
    <property type="match status" value="1"/>
</dbReference>
<proteinExistence type="predicted"/>
<dbReference type="InterPro" id="IPR013083">
    <property type="entry name" value="Znf_RING/FYVE/PHD"/>
</dbReference>
<dbReference type="Proteomes" id="UP000095280">
    <property type="component" value="Unplaced"/>
</dbReference>
<protein>
    <submittedName>
        <fullName evidence="3">C2H2-type domain-containing protein</fullName>
    </submittedName>
</protein>